<feature type="coiled-coil region" evidence="1">
    <location>
        <begin position="36"/>
        <end position="63"/>
    </location>
</feature>
<gene>
    <name evidence="2" type="ORF">PRZ48_002721</name>
</gene>
<accession>A0ABR0ET10</accession>
<reference evidence="2 3" key="1">
    <citation type="journal article" date="2023" name="G3 (Bethesda)">
        <title>A chromosome-level genome assembly of Zasmidium syzygii isolated from banana leaves.</title>
        <authorList>
            <person name="van Westerhoven A.C."/>
            <person name="Mehrabi R."/>
            <person name="Talebi R."/>
            <person name="Steentjes M.B.F."/>
            <person name="Corcolon B."/>
            <person name="Chong P.A."/>
            <person name="Kema G.H.J."/>
            <person name="Seidl M.F."/>
        </authorList>
    </citation>
    <scope>NUCLEOTIDE SEQUENCE [LARGE SCALE GENOMIC DNA]</scope>
    <source>
        <strain evidence="2 3">P124</strain>
    </source>
</reference>
<evidence type="ECO:0000313" key="2">
    <source>
        <dbReference type="EMBL" id="KAK4504759.1"/>
    </source>
</evidence>
<organism evidence="2 3">
    <name type="scientific">Zasmidium cellare</name>
    <name type="common">Wine cellar mold</name>
    <name type="synonym">Racodium cellare</name>
    <dbReference type="NCBI Taxonomy" id="395010"/>
    <lineage>
        <taxon>Eukaryota</taxon>
        <taxon>Fungi</taxon>
        <taxon>Dikarya</taxon>
        <taxon>Ascomycota</taxon>
        <taxon>Pezizomycotina</taxon>
        <taxon>Dothideomycetes</taxon>
        <taxon>Dothideomycetidae</taxon>
        <taxon>Mycosphaerellales</taxon>
        <taxon>Mycosphaerellaceae</taxon>
        <taxon>Zasmidium</taxon>
    </lineage>
</organism>
<keyword evidence="1" id="KW-0175">Coiled coil</keyword>
<dbReference type="EMBL" id="JAXOVC010000002">
    <property type="protein sequence ID" value="KAK4504759.1"/>
    <property type="molecule type" value="Genomic_DNA"/>
</dbReference>
<comment type="caution">
    <text evidence="2">The sequence shown here is derived from an EMBL/GenBank/DDBJ whole genome shotgun (WGS) entry which is preliminary data.</text>
</comment>
<sequence>MAVPPTGTTINELNRQHYGTDMPTLLRENVYLKSKLQVTEQDLRRKRAEYKDVKERYRTLESNYRFVWGELDRCKAKLREARKKLVWRY</sequence>
<evidence type="ECO:0000256" key="1">
    <source>
        <dbReference type="SAM" id="Coils"/>
    </source>
</evidence>
<name>A0ABR0ET10_ZASCE</name>
<proteinExistence type="predicted"/>
<evidence type="ECO:0000313" key="3">
    <source>
        <dbReference type="Proteomes" id="UP001305779"/>
    </source>
</evidence>
<dbReference type="Proteomes" id="UP001305779">
    <property type="component" value="Unassembled WGS sequence"/>
</dbReference>
<dbReference type="SUPFAM" id="SSF57997">
    <property type="entry name" value="Tropomyosin"/>
    <property type="match status" value="1"/>
</dbReference>
<keyword evidence="3" id="KW-1185">Reference proteome</keyword>
<protein>
    <submittedName>
        <fullName evidence="2">Uncharacterized protein</fullName>
    </submittedName>
</protein>